<keyword evidence="3" id="KW-0547">Nucleotide-binding</keyword>
<dbReference type="SUPFAM" id="SSF52540">
    <property type="entry name" value="P-loop containing nucleoside triphosphate hydrolases"/>
    <property type="match status" value="1"/>
</dbReference>
<comment type="caution">
    <text evidence="7">The sequence shown here is derived from an EMBL/GenBank/DDBJ whole genome shotgun (WGS) entry which is preliminary data.</text>
</comment>
<comment type="subcellular location">
    <subcellularLocation>
        <location evidence="1">Cell membrane</location>
        <topology evidence="1">Peripheral membrane protein</topology>
        <orientation evidence="1">Cytoplasmic side</orientation>
    </subcellularLocation>
</comment>
<dbReference type="Proteomes" id="UP000553193">
    <property type="component" value="Unassembled WGS sequence"/>
</dbReference>
<dbReference type="SMART" id="SM00962">
    <property type="entry name" value="SRP54"/>
    <property type="match status" value="1"/>
</dbReference>
<dbReference type="GO" id="GO:0003924">
    <property type="term" value="F:GTPase activity"/>
    <property type="evidence" value="ECO:0007669"/>
    <property type="project" value="TreeGrafter"/>
</dbReference>
<dbReference type="GO" id="GO:0005886">
    <property type="term" value="C:plasma membrane"/>
    <property type="evidence" value="ECO:0007669"/>
    <property type="project" value="UniProtKB-SubCell"/>
</dbReference>
<protein>
    <submittedName>
        <fullName evidence="7">Flagellar biosynthesis protein FlhF</fullName>
    </submittedName>
</protein>
<keyword evidence="7" id="KW-0282">Flagellum</keyword>
<name>A0A840A8I0_9PROT</name>
<reference evidence="7 8" key="1">
    <citation type="submission" date="2020-08" db="EMBL/GenBank/DDBJ databases">
        <title>Genomic Encyclopedia of Type Strains, Phase IV (KMG-IV): sequencing the most valuable type-strain genomes for metagenomic binning, comparative biology and taxonomic classification.</title>
        <authorList>
            <person name="Goeker M."/>
        </authorList>
    </citation>
    <scope>NUCLEOTIDE SEQUENCE [LARGE SCALE GENOMIC DNA]</scope>
    <source>
        <strain evidence="7 8">DSM 19979</strain>
    </source>
</reference>
<accession>A0A840A8I0</accession>
<dbReference type="GO" id="GO:0006614">
    <property type="term" value="P:SRP-dependent cotranslational protein targeting to membrane"/>
    <property type="evidence" value="ECO:0007669"/>
    <property type="project" value="InterPro"/>
</dbReference>
<organism evidence="7 8">
    <name type="scientific">Roseococcus suduntuyensis</name>
    <dbReference type="NCBI Taxonomy" id="455361"/>
    <lineage>
        <taxon>Bacteria</taxon>
        <taxon>Pseudomonadati</taxon>
        <taxon>Pseudomonadota</taxon>
        <taxon>Alphaproteobacteria</taxon>
        <taxon>Acetobacterales</taxon>
        <taxon>Roseomonadaceae</taxon>
        <taxon>Roseococcus</taxon>
    </lineage>
</organism>
<gene>
    <name evidence="7" type="ORF">GGQ83_000239</name>
</gene>
<dbReference type="EMBL" id="JACIDJ010000001">
    <property type="protein sequence ID" value="MBB3896813.1"/>
    <property type="molecule type" value="Genomic_DNA"/>
</dbReference>
<keyword evidence="8" id="KW-1185">Reference proteome</keyword>
<keyword evidence="7" id="KW-0969">Cilium</keyword>
<proteinExistence type="inferred from homology"/>
<dbReference type="AlphaFoldDB" id="A0A840A8I0"/>
<evidence type="ECO:0000256" key="3">
    <source>
        <dbReference type="ARBA" id="ARBA00022741"/>
    </source>
</evidence>
<dbReference type="InterPro" id="IPR027417">
    <property type="entry name" value="P-loop_NTPase"/>
</dbReference>
<evidence type="ECO:0000313" key="8">
    <source>
        <dbReference type="Proteomes" id="UP000553193"/>
    </source>
</evidence>
<keyword evidence="5" id="KW-0472">Membrane</keyword>
<dbReference type="PANTHER" id="PTHR43134:SF3">
    <property type="entry name" value="FLAGELLAR BIOSYNTHESIS PROTEIN FLHF"/>
    <property type="match status" value="1"/>
</dbReference>
<evidence type="ECO:0000256" key="5">
    <source>
        <dbReference type="ARBA" id="ARBA00023136"/>
    </source>
</evidence>
<dbReference type="RefSeq" id="WP_184381768.1">
    <property type="nucleotide sequence ID" value="NZ_JACIDJ010000001.1"/>
</dbReference>
<keyword evidence="7" id="KW-0966">Cell projection</keyword>
<evidence type="ECO:0000313" key="7">
    <source>
        <dbReference type="EMBL" id="MBB3896813.1"/>
    </source>
</evidence>
<dbReference type="Pfam" id="PF00448">
    <property type="entry name" value="SRP54"/>
    <property type="match status" value="1"/>
</dbReference>
<evidence type="ECO:0000256" key="1">
    <source>
        <dbReference type="ARBA" id="ARBA00004413"/>
    </source>
</evidence>
<dbReference type="GO" id="GO:0005047">
    <property type="term" value="F:signal recognition particle binding"/>
    <property type="evidence" value="ECO:0007669"/>
    <property type="project" value="TreeGrafter"/>
</dbReference>
<evidence type="ECO:0000256" key="4">
    <source>
        <dbReference type="ARBA" id="ARBA00023134"/>
    </source>
</evidence>
<dbReference type="PANTHER" id="PTHR43134">
    <property type="entry name" value="SIGNAL RECOGNITION PARTICLE RECEPTOR SUBUNIT ALPHA"/>
    <property type="match status" value="1"/>
</dbReference>
<evidence type="ECO:0000256" key="2">
    <source>
        <dbReference type="ARBA" id="ARBA00008531"/>
    </source>
</evidence>
<dbReference type="GO" id="GO:0005525">
    <property type="term" value="F:GTP binding"/>
    <property type="evidence" value="ECO:0007669"/>
    <property type="project" value="UniProtKB-KW"/>
</dbReference>
<keyword evidence="4" id="KW-0342">GTP-binding</keyword>
<evidence type="ECO:0000259" key="6">
    <source>
        <dbReference type="SMART" id="SM00962"/>
    </source>
</evidence>
<comment type="similarity">
    <text evidence="2">Belongs to the GTP-binding SRP family.</text>
</comment>
<sequence length="299" mass="30521">MQLRVFHGRNASLALAAARDALGDEAIILDTRRVGGGVEVTAALDVAEPLLIPPEGATAPLDLPPALARHNLPAPLAMRLGQGRLAPALAAHLAFAPLPLERPLLLVGPPGAGKTLTCAKLAARATMAGQTPLVVTADGARAGAVEQLAAFTRLLRLTLAVAAQPEVLAKSVQRREPGQPAFLDGFGCDPFDAAQAERLHRLIEAAGATPVLVLPGGLDAEESADLARAFHLLGARHMIATRLDSARRLGGVLAAAAAGLALTEAGIGPQVARGLHPLSAEWLAGRLSAAPGTPLECAP</sequence>
<feature type="domain" description="SRP54-type proteins GTP-binding" evidence="6">
    <location>
        <begin position="101"/>
        <end position="289"/>
    </location>
</feature>
<dbReference type="InterPro" id="IPR000897">
    <property type="entry name" value="SRP54_GTPase_dom"/>
</dbReference>
<dbReference type="Gene3D" id="3.40.50.300">
    <property type="entry name" value="P-loop containing nucleotide triphosphate hydrolases"/>
    <property type="match status" value="1"/>
</dbReference>